<reference evidence="1 2" key="1">
    <citation type="submission" date="2022-06" db="EMBL/GenBank/DDBJ databases">
        <title>Sequencing the genomes of 1000 actinobacteria strains.</title>
        <authorList>
            <person name="Klenk H.-P."/>
        </authorList>
    </citation>
    <scope>NUCLEOTIDE SEQUENCE [LARGE SCALE GENOMIC DNA]</scope>
    <source>
        <strain evidence="1 2">DSM 41656</strain>
    </source>
</reference>
<name>A0ABT1J9I9_9ACTN</name>
<protein>
    <recommendedName>
        <fullName evidence="3">NTP pyrophosphohydrolase MazG putative catalytic core domain-containing protein</fullName>
    </recommendedName>
</protein>
<evidence type="ECO:0000313" key="2">
    <source>
        <dbReference type="Proteomes" id="UP001206483"/>
    </source>
</evidence>
<sequence length="111" mass="12536">MDDLFQQIRELRRRDERRGGAPDHVQELLLVTKVAEEACEAGELYRRSKGWGTDGPVTATRREAQHEMCAAIMAGLVALDRLYPDGDASKVWADYLAYGNERARRENTEAA</sequence>
<evidence type="ECO:0000313" key="1">
    <source>
        <dbReference type="EMBL" id="MCP2314117.1"/>
    </source>
</evidence>
<gene>
    <name evidence="1" type="ORF">FHR36_007316</name>
</gene>
<comment type="caution">
    <text evidence="1">The sequence shown here is derived from an EMBL/GenBank/DDBJ whole genome shotgun (WGS) entry which is preliminary data.</text>
</comment>
<accession>A0ABT1J9I9</accession>
<organism evidence="1 2">
    <name type="scientific">Kitasatospora paracochleata</name>
    <dbReference type="NCBI Taxonomy" id="58354"/>
    <lineage>
        <taxon>Bacteria</taxon>
        <taxon>Bacillati</taxon>
        <taxon>Actinomycetota</taxon>
        <taxon>Actinomycetes</taxon>
        <taxon>Kitasatosporales</taxon>
        <taxon>Streptomycetaceae</taxon>
        <taxon>Kitasatospora</taxon>
    </lineage>
</organism>
<dbReference type="RefSeq" id="WP_253804458.1">
    <property type="nucleotide sequence ID" value="NZ_BAAAUB010000043.1"/>
</dbReference>
<dbReference type="EMBL" id="JAMZDX010000008">
    <property type="protein sequence ID" value="MCP2314117.1"/>
    <property type="molecule type" value="Genomic_DNA"/>
</dbReference>
<evidence type="ECO:0008006" key="3">
    <source>
        <dbReference type="Google" id="ProtNLM"/>
    </source>
</evidence>
<dbReference type="Proteomes" id="UP001206483">
    <property type="component" value="Unassembled WGS sequence"/>
</dbReference>
<keyword evidence="2" id="KW-1185">Reference proteome</keyword>
<proteinExistence type="predicted"/>